<evidence type="ECO:0000259" key="12">
    <source>
        <dbReference type="Pfam" id="PF01259"/>
    </source>
</evidence>
<dbReference type="OrthoDB" id="9801549at2"/>
<evidence type="ECO:0000256" key="4">
    <source>
        <dbReference type="ARBA" id="ARBA00016460"/>
    </source>
</evidence>
<dbReference type="FunFam" id="3.30.470.20:FF:000006">
    <property type="entry name" value="Phosphoribosylaminoimidazole-succinocarboxamide synthase"/>
    <property type="match status" value="1"/>
</dbReference>
<evidence type="ECO:0000256" key="6">
    <source>
        <dbReference type="ARBA" id="ARBA00022741"/>
    </source>
</evidence>
<dbReference type="InterPro" id="IPR018236">
    <property type="entry name" value="SAICAR_synthetase_CS"/>
</dbReference>
<keyword evidence="5 11" id="KW-0436">Ligase</keyword>
<organism evidence="13 14">
    <name type="scientific">Ornithinibacillus halophilus</name>
    <dbReference type="NCBI Taxonomy" id="930117"/>
    <lineage>
        <taxon>Bacteria</taxon>
        <taxon>Bacillati</taxon>
        <taxon>Bacillota</taxon>
        <taxon>Bacilli</taxon>
        <taxon>Bacillales</taxon>
        <taxon>Bacillaceae</taxon>
        <taxon>Ornithinibacillus</taxon>
    </lineage>
</organism>
<proteinExistence type="inferred from homology"/>
<evidence type="ECO:0000256" key="3">
    <source>
        <dbReference type="ARBA" id="ARBA00012217"/>
    </source>
</evidence>
<dbReference type="Gene3D" id="3.30.200.20">
    <property type="entry name" value="Phosphorylase Kinase, domain 1"/>
    <property type="match status" value="1"/>
</dbReference>
<evidence type="ECO:0000313" key="14">
    <source>
        <dbReference type="Proteomes" id="UP000183988"/>
    </source>
</evidence>
<dbReference type="HAMAP" id="MF_00137">
    <property type="entry name" value="SAICAR_synth"/>
    <property type="match status" value="1"/>
</dbReference>
<evidence type="ECO:0000256" key="11">
    <source>
        <dbReference type="HAMAP-Rule" id="MF_00137"/>
    </source>
</evidence>
<evidence type="ECO:0000256" key="5">
    <source>
        <dbReference type="ARBA" id="ARBA00022598"/>
    </source>
</evidence>
<evidence type="ECO:0000256" key="10">
    <source>
        <dbReference type="ARBA" id="ARBA00048475"/>
    </source>
</evidence>
<dbReference type="InterPro" id="IPR001636">
    <property type="entry name" value="SAICAR_synth"/>
</dbReference>
<dbReference type="UniPathway" id="UPA00074">
    <property type="reaction ID" value="UER00131"/>
</dbReference>
<name>A0A1M5ESQ3_9BACI</name>
<dbReference type="GO" id="GO:0005524">
    <property type="term" value="F:ATP binding"/>
    <property type="evidence" value="ECO:0007669"/>
    <property type="project" value="UniProtKB-KW"/>
</dbReference>
<accession>A0A1M5ESQ3</accession>
<dbReference type="InterPro" id="IPR028923">
    <property type="entry name" value="SAICAR_synt/ADE2_N"/>
</dbReference>
<dbReference type="STRING" id="930117.SAMN05216225_100617"/>
<dbReference type="EC" id="6.3.2.6" evidence="3 11"/>
<protein>
    <recommendedName>
        <fullName evidence="4 11">Phosphoribosylaminoimidazole-succinocarboxamide synthase</fullName>
        <ecNumber evidence="3 11">6.3.2.6</ecNumber>
    </recommendedName>
    <alternativeName>
        <fullName evidence="9 11">SAICAR synthetase</fullName>
    </alternativeName>
</protein>
<feature type="domain" description="SAICAR synthetase/ADE2 N-terminal" evidence="12">
    <location>
        <begin position="5"/>
        <end position="230"/>
    </location>
</feature>
<dbReference type="GO" id="GO:0006189">
    <property type="term" value="P:'de novo' IMP biosynthetic process"/>
    <property type="evidence" value="ECO:0007669"/>
    <property type="project" value="UniProtKB-UniRule"/>
</dbReference>
<evidence type="ECO:0000256" key="9">
    <source>
        <dbReference type="ARBA" id="ARBA00030409"/>
    </source>
</evidence>
<dbReference type="Proteomes" id="UP000183988">
    <property type="component" value="Unassembled WGS sequence"/>
</dbReference>
<dbReference type="PANTHER" id="PTHR43599">
    <property type="entry name" value="MULTIFUNCTIONAL PROTEIN ADE2"/>
    <property type="match status" value="1"/>
</dbReference>
<dbReference type="Pfam" id="PF01259">
    <property type="entry name" value="SAICAR_synt"/>
    <property type="match status" value="1"/>
</dbReference>
<keyword evidence="14" id="KW-1185">Reference proteome</keyword>
<dbReference type="SUPFAM" id="SSF56104">
    <property type="entry name" value="SAICAR synthase-like"/>
    <property type="match status" value="1"/>
</dbReference>
<dbReference type="GO" id="GO:0009236">
    <property type="term" value="P:cobalamin biosynthetic process"/>
    <property type="evidence" value="ECO:0007669"/>
    <property type="project" value="InterPro"/>
</dbReference>
<keyword evidence="7 11" id="KW-0658">Purine biosynthesis</keyword>
<evidence type="ECO:0000256" key="7">
    <source>
        <dbReference type="ARBA" id="ARBA00022755"/>
    </source>
</evidence>
<sequence>MKAELLYEGKAKQVYRTNTKSQLVLSYKNDATAFNGKKKAFFEGKGRLNNEISSRIFTYLQEQGISSHFIKRLNETEQLVHETAIIPLEVVIRNVATGSILKRLGLKEGMPFQPPLIELFYKNDELDDPLINDDHALLLTNITVSELKEIKAKALEVNTVLRELYQSLNLDLIDFKLEFGRSITGEIVLADEISPDTCRLWDRDTREKMDKDVFRQGTGDLLEVYEIILHRLEERK</sequence>
<keyword evidence="8 11" id="KW-0067">ATP-binding</keyword>
<dbReference type="InterPro" id="IPR033934">
    <property type="entry name" value="SAICAR_synt_PurC"/>
</dbReference>
<comment type="pathway">
    <text evidence="1 11">Purine metabolism; IMP biosynthesis via de novo pathway; 5-amino-1-(5-phospho-D-ribosyl)imidazole-4-carboxamide from 5-amino-1-(5-phospho-D-ribosyl)imidazole-4-carboxylate: step 1/2.</text>
</comment>
<evidence type="ECO:0000256" key="8">
    <source>
        <dbReference type="ARBA" id="ARBA00022840"/>
    </source>
</evidence>
<dbReference type="PROSITE" id="PS01057">
    <property type="entry name" value="SAICAR_SYNTHETASE_1"/>
    <property type="match status" value="1"/>
</dbReference>
<dbReference type="AlphaFoldDB" id="A0A1M5ESQ3"/>
<gene>
    <name evidence="11" type="primary">purC</name>
    <name evidence="13" type="ORF">SAMN05216225_100617</name>
</gene>
<evidence type="ECO:0000256" key="2">
    <source>
        <dbReference type="ARBA" id="ARBA00010190"/>
    </source>
</evidence>
<dbReference type="RefSeq" id="WP_072888551.1">
    <property type="nucleotide sequence ID" value="NZ_FQVW01000006.1"/>
</dbReference>
<dbReference type="EMBL" id="FQVW01000006">
    <property type="protein sequence ID" value="SHF82176.1"/>
    <property type="molecule type" value="Genomic_DNA"/>
</dbReference>
<comment type="catalytic activity">
    <reaction evidence="10 11">
        <text>5-amino-1-(5-phospho-D-ribosyl)imidazole-4-carboxylate + L-aspartate + ATP = (2S)-2-[5-amino-1-(5-phospho-beta-D-ribosyl)imidazole-4-carboxamido]succinate + ADP + phosphate + 2 H(+)</text>
        <dbReference type="Rhea" id="RHEA:22628"/>
        <dbReference type="ChEBI" id="CHEBI:15378"/>
        <dbReference type="ChEBI" id="CHEBI:29991"/>
        <dbReference type="ChEBI" id="CHEBI:30616"/>
        <dbReference type="ChEBI" id="CHEBI:43474"/>
        <dbReference type="ChEBI" id="CHEBI:58443"/>
        <dbReference type="ChEBI" id="CHEBI:77657"/>
        <dbReference type="ChEBI" id="CHEBI:456216"/>
        <dbReference type="EC" id="6.3.2.6"/>
    </reaction>
</comment>
<dbReference type="InterPro" id="IPR050089">
    <property type="entry name" value="SAICAR_synthetase"/>
</dbReference>
<keyword evidence="6 11" id="KW-0547">Nucleotide-binding</keyword>
<dbReference type="GO" id="GO:0004639">
    <property type="term" value="F:phosphoribosylaminoimidazolesuccinocarboxamide synthase activity"/>
    <property type="evidence" value="ECO:0007669"/>
    <property type="project" value="UniProtKB-UniRule"/>
</dbReference>
<evidence type="ECO:0000313" key="13">
    <source>
        <dbReference type="EMBL" id="SHF82176.1"/>
    </source>
</evidence>
<comment type="similarity">
    <text evidence="2 11">Belongs to the SAICAR synthetase family.</text>
</comment>
<dbReference type="PANTHER" id="PTHR43599:SF3">
    <property type="entry name" value="SI:DKEY-6E2.2"/>
    <property type="match status" value="1"/>
</dbReference>
<evidence type="ECO:0000256" key="1">
    <source>
        <dbReference type="ARBA" id="ARBA00004672"/>
    </source>
</evidence>
<dbReference type="PROSITE" id="PS01058">
    <property type="entry name" value="SAICAR_SYNTHETASE_2"/>
    <property type="match status" value="1"/>
</dbReference>
<dbReference type="NCBIfam" id="TIGR00081">
    <property type="entry name" value="purC"/>
    <property type="match status" value="1"/>
</dbReference>
<dbReference type="Gene3D" id="3.30.470.20">
    <property type="entry name" value="ATP-grasp fold, B domain"/>
    <property type="match status" value="1"/>
</dbReference>
<reference evidence="13 14" key="1">
    <citation type="submission" date="2016-11" db="EMBL/GenBank/DDBJ databases">
        <authorList>
            <person name="Jaros S."/>
            <person name="Januszkiewicz K."/>
            <person name="Wedrychowicz H."/>
        </authorList>
    </citation>
    <scope>NUCLEOTIDE SEQUENCE [LARGE SCALE GENOMIC DNA]</scope>
    <source>
        <strain evidence="13 14">IBRC-M 10683</strain>
    </source>
</reference>
<dbReference type="CDD" id="cd01415">
    <property type="entry name" value="SAICAR_synt_PurC"/>
    <property type="match status" value="1"/>
</dbReference>